<keyword evidence="5 10" id="KW-1133">Transmembrane helix</keyword>
<keyword evidence="2 10" id="KW-0812">Transmembrane</keyword>
<dbReference type="PANTHER" id="PTHR31961:SF3">
    <property type="entry name" value="SENSITIVE TO HIGH EXPRESSION PROTEIN 9, MITOCHONDRIAL"/>
    <property type="match status" value="1"/>
</dbReference>
<comment type="subunit">
    <text evidence="10">Homooligomer.</text>
</comment>
<evidence type="ECO:0000256" key="8">
    <source>
        <dbReference type="ARBA" id="ARBA00023136"/>
    </source>
</evidence>
<dbReference type="GeneID" id="90071618"/>
<sequence>MSGRCCWVNIGRSSRWSAIGHRMLRKQVPKGMVIQRFMATDDALPRKKDPLRELILEKERAFKQLKESEAEEEEEKRNKQKKLQEVSKQQPMLAMPTIGAKEYGELMEQSKKIQDQQSKLLKEMEKYTIALDMPNQTLSSPSSQDISQQLSYYLQSKPLEMYQEYSKFSKKYYQEQITVLNQYLSEKKHLAYENLGLLSKLINDITGYTEVNKIKQNIDALEIQVGQAQKSVKLQKQNYTDVVERRTQTQKDINELLTRKHEWTPNDLESFTELYREDHSSDKLVSEAANALEQSEIDLEATRSKLLKEISNKYHEEYLWNNKMKSLSTWVTLGLMVLNIVILILTQIFFEPLKIERIMSRFEHRLVDNPLIKLERNLQQLDESLKRLESNQGQLMEKLNAPAEKVIAVIEQTKDEPQIADKLDKTPEPEIISNNTNFIRKIRESINIDIKAWKACVANVYHNFKLSSFKPSMLQMPKIPTIPSSFNLGLEQQDYVAIATVTMSITLLAGYLINSFGF</sequence>
<dbReference type="Proteomes" id="UP001360560">
    <property type="component" value="Unassembled WGS sequence"/>
</dbReference>
<evidence type="ECO:0000256" key="2">
    <source>
        <dbReference type="ARBA" id="ARBA00022692"/>
    </source>
</evidence>
<evidence type="ECO:0000256" key="9">
    <source>
        <dbReference type="ARBA" id="ARBA00024807"/>
    </source>
</evidence>
<evidence type="ECO:0000256" key="5">
    <source>
        <dbReference type="ARBA" id="ARBA00022989"/>
    </source>
</evidence>
<keyword evidence="6 11" id="KW-0175">Coiled coil</keyword>
<dbReference type="GO" id="GO:0007007">
    <property type="term" value="P:inner mitochondrial membrane organization"/>
    <property type="evidence" value="ECO:0007669"/>
    <property type="project" value="TreeGrafter"/>
</dbReference>
<organism evidence="13 14">
    <name type="scientific">Saccharomycopsis crataegensis</name>
    <dbReference type="NCBI Taxonomy" id="43959"/>
    <lineage>
        <taxon>Eukaryota</taxon>
        <taxon>Fungi</taxon>
        <taxon>Dikarya</taxon>
        <taxon>Ascomycota</taxon>
        <taxon>Saccharomycotina</taxon>
        <taxon>Saccharomycetes</taxon>
        <taxon>Saccharomycopsidaceae</taxon>
        <taxon>Saccharomycopsis</taxon>
    </lineage>
</organism>
<evidence type="ECO:0000256" key="11">
    <source>
        <dbReference type="SAM" id="Coils"/>
    </source>
</evidence>
<dbReference type="EMBL" id="BTFZ01000002">
    <property type="protein sequence ID" value="GMM33639.1"/>
    <property type="molecule type" value="Genomic_DNA"/>
</dbReference>
<feature type="coiled-coil region" evidence="11">
    <location>
        <begin position="371"/>
        <end position="398"/>
    </location>
</feature>
<comment type="subcellular location">
    <subcellularLocation>
        <location evidence="10">Mitochondrion inner membrane</location>
        <topology evidence="10">Multi-pass membrane protein</topology>
    </subcellularLocation>
</comment>
<proteinExistence type="inferred from homology"/>
<keyword evidence="7 10" id="KW-0496">Mitochondrion</keyword>
<evidence type="ECO:0000313" key="14">
    <source>
        <dbReference type="Proteomes" id="UP001360560"/>
    </source>
</evidence>
<keyword evidence="14" id="KW-1185">Reference proteome</keyword>
<feature type="region of interest" description="Disordered" evidence="12">
    <location>
        <begin position="65"/>
        <end position="90"/>
    </location>
</feature>
<dbReference type="AlphaFoldDB" id="A0AAV5QFX3"/>
<feature type="transmembrane region" description="Helical" evidence="10">
    <location>
        <begin position="330"/>
        <end position="350"/>
    </location>
</feature>
<evidence type="ECO:0000256" key="12">
    <source>
        <dbReference type="SAM" id="MobiDB-lite"/>
    </source>
</evidence>
<evidence type="ECO:0000256" key="10">
    <source>
        <dbReference type="RuleBase" id="RU364128"/>
    </source>
</evidence>
<evidence type="ECO:0000256" key="6">
    <source>
        <dbReference type="ARBA" id="ARBA00023054"/>
    </source>
</evidence>
<feature type="transmembrane region" description="Helical" evidence="10">
    <location>
        <begin position="495"/>
        <end position="513"/>
    </location>
</feature>
<comment type="caution">
    <text evidence="13">The sequence shown here is derived from an EMBL/GenBank/DDBJ whole genome shotgun (WGS) entry which is preliminary data.</text>
</comment>
<dbReference type="InterPro" id="IPR008839">
    <property type="entry name" value="MDM33_fungi"/>
</dbReference>
<accession>A0AAV5QFX3</accession>
<evidence type="ECO:0000256" key="4">
    <source>
        <dbReference type="ARBA" id="ARBA00022946"/>
    </source>
</evidence>
<dbReference type="Pfam" id="PF05546">
    <property type="entry name" value="She9_MDM33"/>
    <property type="match status" value="1"/>
</dbReference>
<evidence type="ECO:0000313" key="13">
    <source>
        <dbReference type="EMBL" id="GMM33639.1"/>
    </source>
</evidence>
<keyword evidence="3 10" id="KW-0999">Mitochondrion inner membrane</keyword>
<evidence type="ECO:0000256" key="3">
    <source>
        <dbReference type="ARBA" id="ARBA00022792"/>
    </source>
</evidence>
<reference evidence="13 14" key="1">
    <citation type="journal article" date="2023" name="Elife">
        <title>Identification of key yeast species and microbe-microbe interactions impacting larval growth of Drosophila in the wild.</title>
        <authorList>
            <person name="Mure A."/>
            <person name="Sugiura Y."/>
            <person name="Maeda R."/>
            <person name="Honda K."/>
            <person name="Sakurai N."/>
            <person name="Takahashi Y."/>
            <person name="Watada M."/>
            <person name="Katoh T."/>
            <person name="Gotoh A."/>
            <person name="Gotoh Y."/>
            <person name="Taniguchi I."/>
            <person name="Nakamura K."/>
            <person name="Hayashi T."/>
            <person name="Katayama T."/>
            <person name="Uemura T."/>
            <person name="Hattori Y."/>
        </authorList>
    </citation>
    <scope>NUCLEOTIDE SEQUENCE [LARGE SCALE GENOMIC DNA]</scope>
    <source>
        <strain evidence="13 14">SC-9</strain>
    </source>
</reference>
<keyword evidence="4 10" id="KW-0809">Transit peptide</keyword>
<gene>
    <name evidence="13" type="ORF">DASC09_009640</name>
</gene>
<evidence type="ECO:0000256" key="1">
    <source>
        <dbReference type="ARBA" id="ARBA00007472"/>
    </source>
</evidence>
<feature type="coiled-coil region" evidence="11">
    <location>
        <begin position="211"/>
        <end position="238"/>
    </location>
</feature>
<dbReference type="RefSeq" id="XP_064850639.1">
    <property type="nucleotide sequence ID" value="XM_064994567.1"/>
</dbReference>
<protein>
    <recommendedName>
        <fullName evidence="10">Sensitive to high expression protein 9, mitochondrial</fullName>
    </recommendedName>
</protein>
<comment type="similarity">
    <text evidence="1 10">Belongs to the SHE9 family.</text>
</comment>
<name>A0AAV5QFX3_9ASCO</name>
<dbReference type="GO" id="GO:0005743">
    <property type="term" value="C:mitochondrial inner membrane"/>
    <property type="evidence" value="ECO:0007669"/>
    <property type="project" value="UniProtKB-SubCell"/>
</dbReference>
<evidence type="ECO:0000256" key="7">
    <source>
        <dbReference type="ARBA" id="ARBA00023128"/>
    </source>
</evidence>
<dbReference type="PANTHER" id="PTHR31961">
    <property type="entry name" value="SENSITIVE TO HIGH EXPRESSION PROTEIN 9, MITOCHONDRIAL"/>
    <property type="match status" value="1"/>
</dbReference>
<keyword evidence="8 10" id="KW-0472">Membrane</keyword>
<comment type="function">
    <text evidence="9">Required for the maintenance of the structure of the mitochondrial inner membrane. Involved in mitochondrial morphology. Causes growth arrest when highly overexpressed.</text>
</comment>